<dbReference type="Proteomes" id="UP000663720">
    <property type="component" value="Chromosome"/>
</dbReference>
<sequence length="102" mass="12732">MITVPPEIQECFHQFLYKESVPVNKHHYYKKWFNYYWDFCHKYLHPIAEKESLFYFIEKLREKQQKDFQIQQASHAVSIYYNSTIKFLNFVKKIRHYILCTI</sequence>
<evidence type="ECO:0000313" key="2">
    <source>
        <dbReference type="Proteomes" id="UP000663720"/>
    </source>
</evidence>
<name>A0A975B822_9BACT</name>
<dbReference type="KEGG" id="dli:dnl_29850"/>
<accession>A0A975B822</accession>
<evidence type="ECO:0008006" key="3">
    <source>
        <dbReference type="Google" id="ProtNLM"/>
    </source>
</evidence>
<dbReference type="EMBL" id="CP061799">
    <property type="protein sequence ID" value="QTA80674.1"/>
    <property type="molecule type" value="Genomic_DNA"/>
</dbReference>
<organism evidence="1 2">
    <name type="scientific">Desulfonema limicola</name>
    <dbReference type="NCBI Taxonomy" id="45656"/>
    <lineage>
        <taxon>Bacteria</taxon>
        <taxon>Pseudomonadati</taxon>
        <taxon>Thermodesulfobacteriota</taxon>
        <taxon>Desulfobacteria</taxon>
        <taxon>Desulfobacterales</taxon>
        <taxon>Desulfococcaceae</taxon>
        <taxon>Desulfonema</taxon>
    </lineage>
</organism>
<evidence type="ECO:0000313" key="1">
    <source>
        <dbReference type="EMBL" id="QTA80674.1"/>
    </source>
</evidence>
<proteinExistence type="predicted"/>
<keyword evidence="2" id="KW-1185">Reference proteome</keyword>
<dbReference type="RefSeq" id="WP_207692290.1">
    <property type="nucleotide sequence ID" value="NZ_CP061799.1"/>
</dbReference>
<dbReference type="AlphaFoldDB" id="A0A975B822"/>
<gene>
    <name evidence="1" type="ORF">dnl_29850</name>
</gene>
<protein>
    <recommendedName>
        <fullName evidence="3">Integrase SAM-like N-terminal domain-containing protein</fullName>
    </recommendedName>
</protein>
<reference evidence="1" key="1">
    <citation type="journal article" date="2021" name="Microb. Physiol.">
        <title>Proteogenomic Insights into the Physiology of Marine, Sulfate-Reducing, Filamentous Desulfonema limicola and Desulfonema magnum.</title>
        <authorList>
            <person name="Schnaars V."/>
            <person name="Wohlbrand L."/>
            <person name="Scheve S."/>
            <person name="Hinrichs C."/>
            <person name="Reinhardt R."/>
            <person name="Rabus R."/>
        </authorList>
    </citation>
    <scope>NUCLEOTIDE SEQUENCE</scope>
    <source>
        <strain evidence="1">5ac10</strain>
    </source>
</reference>